<dbReference type="PROSITE" id="PS00134">
    <property type="entry name" value="TRYPSIN_HIS"/>
    <property type="match status" value="1"/>
</dbReference>
<keyword evidence="6" id="KW-0720">Serine protease</keyword>
<dbReference type="GO" id="GO:0006508">
    <property type="term" value="P:proteolysis"/>
    <property type="evidence" value="ECO:0007669"/>
    <property type="project" value="UniProtKB-KW"/>
</dbReference>
<gene>
    <name evidence="9" type="primary">prss36</name>
</gene>
<dbReference type="InterPro" id="IPR018114">
    <property type="entry name" value="TRYPSIN_HIS"/>
</dbReference>
<accession>A0A6I8SZB5</accession>
<evidence type="ECO:0000256" key="1">
    <source>
        <dbReference type="ARBA" id="ARBA00022670"/>
    </source>
</evidence>
<dbReference type="GO" id="GO:0004252">
    <property type="term" value="F:serine-type endopeptidase activity"/>
    <property type="evidence" value="ECO:0007669"/>
    <property type="project" value="InterPro"/>
</dbReference>
<feature type="region of interest" description="Disordered" evidence="7">
    <location>
        <begin position="296"/>
        <end position="333"/>
    </location>
</feature>
<dbReference type="Gene3D" id="2.40.10.10">
    <property type="entry name" value="Trypsin-like serine proteases"/>
    <property type="match status" value="1"/>
</dbReference>
<feature type="compositionally biased region" description="Low complexity" evidence="7">
    <location>
        <begin position="299"/>
        <end position="327"/>
    </location>
</feature>
<dbReference type="Xenbase" id="XB-GENE-5892976">
    <property type="gene designation" value="prss36"/>
</dbReference>
<evidence type="ECO:0000256" key="6">
    <source>
        <dbReference type="RuleBase" id="RU363034"/>
    </source>
</evidence>
<keyword evidence="4" id="KW-1015">Disulfide bond</keyword>
<evidence type="ECO:0000313" key="9">
    <source>
        <dbReference type="Ensembl" id="ENSXETP00000099001"/>
    </source>
</evidence>
<evidence type="ECO:0000256" key="7">
    <source>
        <dbReference type="SAM" id="MobiDB-lite"/>
    </source>
</evidence>
<feature type="domain" description="Peptidase S1" evidence="8">
    <location>
        <begin position="44"/>
        <end position="288"/>
    </location>
</feature>
<dbReference type="SMART" id="SM00020">
    <property type="entry name" value="Tryp_SPc"/>
    <property type="match status" value="1"/>
</dbReference>
<reference evidence="9" key="1">
    <citation type="journal article" date="2010" name="Science">
        <title>The genome of the Western clawed frog Xenopus tropicalis.</title>
        <authorList>
            <person name="Hellsten U."/>
            <person name="Harland R.M."/>
            <person name="Gilchrist M.J."/>
            <person name="Hendrix D."/>
            <person name="Jurka J."/>
            <person name="Kapitonov V."/>
            <person name="Ovcharenko I."/>
            <person name="Putnam N.H."/>
            <person name="Shu S."/>
            <person name="Taher L."/>
            <person name="Blitz I.L."/>
            <person name="Blumberg B."/>
            <person name="Dichmann D.S."/>
            <person name="Dubchak I."/>
            <person name="Amaya E."/>
            <person name="Detter J.C."/>
            <person name="Fletcher R."/>
            <person name="Gerhard D.S."/>
            <person name="Goodstein D."/>
            <person name="Graves T."/>
            <person name="Grigoriev I.V."/>
            <person name="Grimwood J."/>
            <person name="Kawashima T."/>
            <person name="Lindquist E."/>
            <person name="Lucas S.M."/>
            <person name="Mead P.E."/>
            <person name="Mitros T."/>
            <person name="Ogino H."/>
            <person name="Ohta Y."/>
            <person name="Poliakov A.V."/>
            <person name="Pollet N."/>
            <person name="Robert J."/>
            <person name="Salamov A."/>
            <person name="Sater A.K."/>
            <person name="Schmutz J."/>
            <person name="Terry A."/>
            <person name="Vize P.D."/>
            <person name="Warren W.C."/>
            <person name="Wells D."/>
            <person name="Wills A."/>
            <person name="Wilson R.K."/>
            <person name="Zimmerman L.B."/>
            <person name="Zorn A.M."/>
            <person name="Grainger R."/>
            <person name="Grammer T."/>
            <person name="Khokha M.K."/>
            <person name="Richardson P.M."/>
            <person name="Rokhsar D.S."/>
        </authorList>
    </citation>
    <scope>NUCLEOTIDE SEQUENCE [LARGE SCALE GENOMIC DNA]</scope>
    <source>
        <strain evidence="9">Nigerian</strain>
    </source>
</reference>
<keyword evidence="5" id="KW-0325">Glycoprotein</keyword>
<evidence type="ECO:0000256" key="2">
    <source>
        <dbReference type="ARBA" id="ARBA00022729"/>
    </source>
</evidence>
<dbReference type="FunCoup" id="A0A6I8SZB5">
    <property type="interactions" value="50"/>
</dbReference>
<protein>
    <submittedName>
        <fullName evidence="9">Serine protease 36</fullName>
    </submittedName>
</protein>
<organism evidence="9">
    <name type="scientific">Xenopus tropicalis</name>
    <name type="common">Western clawed frog</name>
    <name type="synonym">Silurana tropicalis</name>
    <dbReference type="NCBI Taxonomy" id="8364"/>
    <lineage>
        <taxon>Eukaryota</taxon>
        <taxon>Metazoa</taxon>
        <taxon>Chordata</taxon>
        <taxon>Craniata</taxon>
        <taxon>Vertebrata</taxon>
        <taxon>Euteleostomi</taxon>
        <taxon>Amphibia</taxon>
        <taxon>Batrachia</taxon>
        <taxon>Anura</taxon>
        <taxon>Pipoidea</taxon>
        <taxon>Pipidae</taxon>
        <taxon>Xenopodinae</taxon>
        <taxon>Xenopus</taxon>
        <taxon>Silurana</taxon>
    </lineage>
</organism>
<dbReference type="Bgee" id="ENSXETG00000006297">
    <property type="expression patterns" value="Expressed in blastula"/>
</dbReference>
<dbReference type="InterPro" id="IPR001314">
    <property type="entry name" value="Peptidase_S1A"/>
</dbReference>
<dbReference type="AlphaFoldDB" id="A0A6I8SZB5"/>
<dbReference type="Pfam" id="PF00089">
    <property type="entry name" value="Trypsin"/>
    <property type="match status" value="1"/>
</dbReference>
<evidence type="ECO:0000256" key="5">
    <source>
        <dbReference type="ARBA" id="ARBA00023180"/>
    </source>
</evidence>
<proteinExistence type="predicted"/>
<reference evidence="9" key="2">
    <citation type="submission" date="2020-05" db="UniProtKB">
        <authorList>
            <consortium name="Ensembl"/>
        </authorList>
    </citation>
    <scope>IDENTIFICATION</scope>
</reference>
<dbReference type="InterPro" id="IPR033116">
    <property type="entry name" value="TRYPSIN_SER"/>
</dbReference>
<keyword evidence="2" id="KW-0732">Signal</keyword>
<dbReference type="PANTHER" id="PTHR24253">
    <property type="entry name" value="TRANSMEMBRANE PROTEASE SERINE"/>
    <property type="match status" value="1"/>
</dbReference>
<evidence type="ECO:0000256" key="3">
    <source>
        <dbReference type="ARBA" id="ARBA00022801"/>
    </source>
</evidence>
<name>A0A6I8SZB5_XENTR</name>
<keyword evidence="3 6" id="KW-0378">Hydrolase</keyword>
<dbReference type="PROSITE" id="PS00135">
    <property type="entry name" value="TRYPSIN_SER"/>
    <property type="match status" value="1"/>
</dbReference>
<dbReference type="InParanoid" id="A0A6I8SZB5"/>
<dbReference type="PANTHER" id="PTHR24253:SF159">
    <property type="entry name" value="SERINE PROTEASE 42"/>
    <property type="match status" value="1"/>
</dbReference>
<keyword evidence="1 6" id="KW-0645">Protease</keyword>
<dbReference type="InterPro" id="IPR001254">
    <property type="entry name" value="Trypsin_dom"/>
</dbReference>
<dbReference type="InterPro" id="IPR009003">
    <property type="entry name" value="Peptidase_S1_PA"/>
</dbReference>
<dbReference type="InterPro" id="IPR043504">
    <property type="entry name" value="Peptidase_S1_PA_chymotrypsin"/>
</dbReference>
<dbReference type="Ensembl" id="ENSXETT00000094371">
    <property type="protein sequence ID" value="ENSXETP00000099001"/>
    <property type="gene ID" value="ENSXETG00000006297"/>
</dbReference>
<dbReference type="CDD" id="cd00190">
    <property type="entry name" value="Tryp_SPc"/>
    <property type="match status" value="1"/>
</dbReference>
<dbReference type="PRINTS" id="PR00722">
    <property type="entry name" value="CHYMOTRYPSIN"/>
</dbReference>
<sequence length="333" mass="35705">FHDLFLYSAPLLIIYQPLIQSTPWLLSTTPAPPSCGSPLVSSRIVGGTDAREGAWPWQVSLRYRGFHICGGSVIGTQWILTAAHCFGKSQSPSNYKVRLGAYRLAQTSPNEITYTVDRIIVNPQYNSSTLFGDIALIRLTSPITYTKYILPVCLPSTSNSFTDGMECWVTGWGTISLYGELNLPYPKTLQEVMTPLINRTRCDQMYHIDSPVSASSEIIPSDQICSGYSDGGKDSCKGDSGGALVCKIQGVWYQIGIVSWGVGCALPNRPGVYTLVPAYQSWLSSYNATENTINVDNPGTTTAATTQGATASSGSSSSKSAFLPGASCSVSGS</sequence>
<dbReference type="SUPFAM" id="SSF50494">
    <property type="entry name" value="Trypsin-like serine proteases"/>
    <property type="match status" value="1"/>
</dbReference>
<evidence type="ECO:0000256" key="4">
    <source>
        <dbReference type="ARBA" id="ARBA00023157"/>
    </source>
</evidence>
<dbReference type="GeneTree" id="ENSGT00940000154999"/>
<evidence type="ECO:0000259" key="8">
    <source>
        <dbReference type="PROSITE" id="PS50240"/>
    </source>
</evidence>
<dbReference type="PROSITE" id="PS50240">
    <property type="entry name" value="TRYPSIN_DOM"/>
    <property type="match status" value="1"/>
</dbReference>
<dbReference type="FunFam" id="2.40.10.10:FF:000039">
    <property type="entry name" value="Brain-specific serine protease 4"/>
    <property type="match status" value="1"/>
</dbReference>